<organism evidence="2 3">
    <name type="scientific">Halobaculum roseum</name>
    <dbReference type="NCBI Taxonomy" id="2175149"/>
    <lineage>
        <taxon>Archaea</taxon>
        <taxon>Methanobacteriati</taxon>
        <taxon>Methanobacteriota</taxon>
        <taxon>Stenosarchaea group</taxon>
        <taxon>Halobacteria</taxon>
        <taxon>Halobacteriales</taxon>
        <taxon>Haloferacaceae</taxon>
        <taxon>Halobaculum</taxon>
    </lineage>
</organism>
<dbReference type="GeneID" id="67212252"/>
<feature type="compositionally biased region" description="Polar residues" evidence="1">
    <location>
        <begin position="34"/>
        <end position="60"/>
    </location>
</feature>
<evidence type="ECO:0008006" key="4">
    <source>
        <dbReference type="Google" id="ProtNLM"/>
    </source>
</evidence>
<reference evidence="2" key="1">
    <citation type="submission" date="2024-09" db="EMBL/GenBank/DDBJ databases">
        <authorList>
            <person name="Sun Q."/>
        </authorList>
    </citation>
    <scope>NUCLEOTIDE SEQUENCE [LARGE SCALE GENOMIC DNA]</scope>
    <source>
        <strain evidence="2">JCM 31273</strain>
    </source>
</reference>
<sequence>MLLLLAGCVGSSGSGTVVESTEENDTEVLDTDSDVTSISESTPESRTSDHTPTAKPSDSTDFGEIYVNSNGVLEERPQNEGYFRLSQYHRAEDGVTGTTKTTYFGPERESTSKITVTDSKYRMIQQSTTNYTHQDPRTTEIVLFSVFSDGEYVGKQTDPNGETIYRENRFNRHTASFIGYTDGVISDIEWTLQQHTNVDGIDAAEFTATAAPGIDGAATTTGSLYIDDTFRVLGYDVLVENEDGERLLEASFEFVTRDPDPLTTPDWYENKPE</sequence>
<comment type="caution">
    <text evidence="2">The sequence shown here is derived from an EMBL/GenBank/DDBJ whole genome shotgun (WGS) entry which is preliminary data.</text>
</comment>
<proteinExistence type="predicted"/>
<feature type="region of interest" description="Disordered" evidence="1">
    <location>
        <begin position="11"/>
        <end position="62"/>
    </location>
</feature>
<protein>
    <recommendedName>
        <fullName evidence="4">Outer membrane lipoprotein-sorting protein</fullName>
    </recommendedName>
</protein>
<evidence type="ECO:0000313" key="3">
    <source>
        <dbReference type="Proteomes" id="UP001589595"/>
    </source>
</evidence>
<evidence type="ECO:0000313" key="2">
    <source>
        <dbReference type="EMBL" id="MFB9822919.1"/>
    </source>
</evidence>
<dbReference type="RefSeq" id="WP_222922002.1">
    <property type="nucleotide sequence ID" value="NZ_CP082286.1"/>
</dbReference>
<evidence type="ECO:0000256" key="1">
    <source>
        <dbReference type="SAM" id="MobiDB-lite"/>
    </source>
</evidence>
<feature type="compositionally biased region" description="Acidic residues" evidence="1">
    <location>
        <begin position="20"/>
        <end position="33"/>
    </location>
</feature>
<dbReference type="EMBL" id="JBHMAJ010000001">
    <property type="protein sequence ID" value="MFB9822919.1"/>
    <property type="molecule type" value="Genomic_DNA"/>
</dbReference>
<gene>
    <name evidence="2" type="ORF">ACFFOL_01790</name>
</gene>
<dbReference type="AlphaFoldDB" id="A0ABD5MGK8"/>
<accession>A0ABD5MGK8</accession>
<name>A0ABD5MGK8_9EURY</name>
<keyword evidence="3" id="KW-1185">Reference proteome</keyword>
<dbReference type="Proteomes" id="UP001589595">
    <property type="component" value="Unassembled WGS sequence"/>
</dbReference>